<evidence type="ECO:0000313" key="2">
    <source>
        <dbReference type="EMBL" id="OAP95121.1"/>
    </source>
</evidence>
<sequence>MTNSEDDFDRSPNPGEMVHFIMPTPRKSGAHHGPEITKAMGAKTTGVSLVTTMAMGERQLAPTPLASDYKGSLGVMSNGKVKSQNVPTYLRDQKWAGARALAQLLQSHGLTGTAALPITYGWMMGYPAGWLSRALRSAVQEGRLQPALSSKRSATPSARKSPKPSAEPL</sequence>
<accession>A0A179BVD5</accession>
<organism evidence="2">
    <name type="scientific">Rhizobium leguminosarum</name>
    <dbReference type="NCBI Taxonomy" id="384"/>
    <lineage>
        <taxon>Bacteria</taxon>
        <taxon>Pseudomonadati</taxon>
        <taxon>Pseudomonadota</taxon>
        <taxon>Alphaproteobacteria</taxon>
        <taxon>Hyphomicrobiales</taxon>
        <taxon>Rhizobiaceae</taxon>
        <taxon>Rhizobium/Agrobacterium group</taxon>
        <taxon>Rhizobium</taxon>
    </lineage>
</organism>
<feature type="region of interest" description="Disordered" evidence="1">
    <location>
        <begin position="1"/>
        <end position="33"/>
    </location>
</feature>
<dbReference type="AlphaFoldDB" id="A0A179BVD5"/>
<feature type="region of interest" description="Disordered" evidence="1">
    <location>
        <begin position="143"/>
        <end position="169"/>
    </location>
</feature>
<gene>
    <name evidence="2" type="ORF">A4U53_18030</name>
</gene>
<name>A0A179BVD5_RHILE</name>
<evidence type="ECO:0000256" key="1">
    <source>
        <dbReference type="SAM" id="MobiDB-lite"/>
    </source>
</evidence>
<protein>
    <submittedName>
        <fullName evidence="2">Uncharacterized protein</fullName>
    </submittedName>
</protein>
<feature type="compositionally biased region" description="Polar residues" evidence="1">
    <location>
        <begin position="147"/>
        <end position="158"/>
    </location>
</feature>
<comment type="caution">
    <text evidence="2">The sequence shown here is derived from an EMBL/GenBank/DDBJ whole genome shotgun (WGS) entry which is preliminary data.</text>
</comment>
<reference evidence="2" key="1">
    <citation type="submission" date="2016-04" db="EMBL/GenBank/DDBJ databases">
        <title>Fast-growing isolate from the root nodules of Vavilovia formosa.</title>
        <authorList>
            <person name="Kimeklis A."/>
            <person name="Safronova V."/>
            <person name="Belimov A."/>
            <person name="Andronov E."/>
        </authorList>
    </citation>
    <scope>NUCLEOTIDE SEQUENCE [LARGE SCALE GENOMIC DNA]</scope>
    <source>
        <strain evidence="2">Vaf-46</strain>
    </source>
</reference>
<proteinExistence type="predicted"/>
<dbReference type="EMBL" id="LWBS01000121">
    <property type="protein sequence ID" value="OAP95121.1"/>
    <property type="molecule type" value="Genomic_DNA"/>
</dbReference>